<evidence type="ECO:0000259" key="10">
    <source>
        <dbReference type="Pfam" id="PF18052"/>
    </source>
</evidence>
<dbReference type="Gene3D" id="1.20.5.4130">
    <property type="match status" value="1"/>
</dbReference>
<dbReference type="Gene3D" id="1.10.10.10">
    <property type="entry name" value="Winged helix-like DNA-binding domain superfamily/Winged helix DNA-binding domain"/>
    <property type="match status" value="1"/>
</dbReference>
<feature type="domain" description="Disease resistance protein winged helix" evidence="11">
    <location>
        <begin position="440"/>
        <end position="512"/>
    </location>
</feature>
<protein>
    <submittedName>
        <fullName evidence="13">Disease resistance protein RGA3</fullName>
    </submittedName>
</protein>
<evidence type="ECO:0000259" key="11">
    <source>
        <dbReference type="Pfam" id="PF23559"/>
    </source>
</evidence>
<feature type="domain" description="NB-ARC" evidence="9">
    <location>
        <begin position="182"/>
        <end position="351"/>
    </location>
</feature>
<dbReference type="SMART" id="SM00369">
    <property type="entry name" value="LRR_TYP"/>
    <property type="match status" value="4"/>
</dbReference>
<dbReference type="PRINTS" id="PR00364">
    <property type="entry name" value="DISEASERSIST"/>
</dbReference>
<dbReference type="InterPro" id="IPR027417">
    <property type="entry name" value="P-loop_NTPase"/>
</dbReference>
<gene>
    <name evidence="13" type="ORF">C2845_PM03G33670</name>
</gene>
<evidence type="ECO:0000259" key="9">
    <source>
        <dbReference type="Pfam" id="PF00931"/>
    </source>
</evidence>
<dbReference type="OrthoDB" id="762143at2759"/>
<reference evidence="14" key="1">
    <citation type="journal article" date="2019" name="Nat. Commun.">
        <title>The genome of broomcorn millet.</title>
        <authorList>
            <person name="Zou C."/>
            <person name="Miki D."/>
            <person name="Li D."/>
            <person name="Tang Q."/>
            <person name="Xiao L."/>
            <person name="Rajput S."/>
            <person name="Deng P."/>
            <person name="Jia W."/>
            <person name="Huang R."/>
            <person name="Zhang M."/>
            <person name="Sun Y."/>
            <person name="Hu J."/>
            <person name="Fu X."/>
            <person name="Schnable P.S."/>
            <person name="Li F."/>
            <person name="Zhang H."/>
            <person name="Feng B."/>
            <person name="Zhu X."/>
            <person name="Liu R."/>
            <person name="Schnable J.C."/>
            <person name="Zhu J.-K."/>
            <person name="Zhang H."/>
        </authorList>
    </citation>
    <scope>NUCLEOTIDE SEQUENCE [LARGE SCALE GENOMIC DNA]</scope>
</reference>
<evidence type="ECO:0000256" key="7">
    <source>
        <dbReference type="ARBA" id="ARBA00023054"/>
    </source>
</evidence>
<evidence type="ECO:0000256" key="8">
    <source>
        <dbReference type="SAM" id="MobiDB-lite"/>
    </source>
</evidence>
<keyword evidence="3" id="KW-0677">Repeat</keyword>
<organism evidence="13 14">
    <name type="scientific">Panicum miliaceum</name>
    <name type="common">Proso millet</name>
    <name type="synonym">Broomcorn millet</name>
    <dbReference type="NCBI Taxonomy" id="4540"/>
    <lineage>
        <taxon>Eukaryota</taxon>
        <taxon>Viridiplantae</taxon>
        <taxon>Streptophyta</taxon>
        <taxon>Embryophyta</taxon>
        <taxon>Tracheophyta</taxon>
        <taxon>Spermatophyta</taxon>
        <taxon>Magnoliopsida</taxon>
        <taxon>Liliopsida</taxon>
        <taxon>Poales</taxon>
        <taxon>Poaceae</taxon>
        <taxon>PACMAD clade</taxon>
        <taxon>Panicoideae</taxon>
        <taxon>Panicodae</taxon>
        <taxon>Paniceae</taxon>
        <taxon>Panicinae</taxon>
        <taxon>Panicum</taxon>
        <taxon>Panicum sect. Panicum</taxon>
    </lineage>
</organism>
<evidence type="ECO:0000256" key="4">
    <source>
        <dbReference type="ARBA" id="ARBA00022741"/>
    </source>
</evidence>
<dbReference type="Gene3D" id="1.10.8.430">
    <property type="entry name" value="Helical domain of apoptotic protease-activating factors"/>
    <property type="match status" value="1"/>
</dbReference>
<accession>A0A3L6TBX8</accession>
<dbReference type="InterPro" id="IPR032675">
    <property type="entry name" value="LRR_dom_sf"/>
</dbReference>
<evidence type="ECO:0000313" key="13">
    <source>
        <dbReference type="EMBL" id="RLN34997.1"/>
    </source>
</evidence>
<keyword evidence="14" id="KW-1185">Reference proteome</keyword>
<evidence type="ECO:0000313" key="14">
    <source>
        <dbReference type="Proteomes" id="UP000275267"/>
    </source>
</evidence>
<dbReference type="EMBL" id="PQIB02000002">
    <property type="protein sequence ID" value="RLN34997.1"/>
    <property type="molecule type" value="Genomic_DNA"/>
</dbReference>
<evidence type="ECO:0000256" key="5">
    <source>
        <dbReference type="ARBA" id="ARBA00022821"/>
    </source>
</evidence>
<dbReference type="Pfam" id="PF18052">
    <property type="entry name" value="Rx_N"/>
    <property type="match status" value="1"/>
</dbReference>
<dbReference type="GO" id="GO:0005524">
    <property type="term" value="F:ATP binding"/>
    <property type="evidence" value="ECO:0007669"/>
    <property type="project" value="UniProtKB-KW"/>
</dbReference>
<dbReference type="GO" id="GO:0002758">
    <property type="term" value="P:innate immune response-activating signaling pathway"/>
    <property type="evidence" value="ECO:0007669"/>
    <property type="project" value="UniProtKB-ARBA"/>
</dbReference>
<dbReference type="GO" id="GO:0043531">
    <property type="term" value="F:ADP binding"/>
    <property type="evidence" value="ECO:0007669"/>
    <property type="project" value="InterPro"/>
</dbReference>
<feature type="region of interest" description="Disordered" evidence="8">
    <location>
        <begin position="1047"/>
        <end position="1073"/>
    </location>
</feature>
<keyword evidence="4" id="KW-0547">Nucleotide-binding</keyword>
<dbReference type="InterPro" id="IPR002182">
    <property type="entry name" value="NB-ARC"/>
</dbReference>
<dbReference type="SUPFAM" id="SSF52540">
    <property type="entry name" value="P-loop containing nucleoside triphosphate hydrolases"/>
    <property type="match status" value="1"/>
</dbReference>
<name>A0A3L6TBX8_PANMI</name>
<evidence type="ECO:0000259" key="12">
    <source>
        <dbReference type="Pfam" id="PF23598"/>
    </source>
</evidence>
<keyword evidence="2" id="KW-0433">Leucine-rich repeat</keyword>
<dbReference type="InterPro" id="IPR041118">
    <property type="entry name" value="Rx_N"/>
</dbReference>
<dbReference type="Pfam" id="PF00931">
    <property type="entry name" value="NB-ARC"/>
    <property type="match status" value="1"/>
</dbReference>
<dbReference type="PANTHER" id="PTHR36766:SF36">
    <property type="entry name" value="AAA+ ATPASE DOMAIN-CONTAINING PROTEIN"/>
    <property type="match status" value="1"/>
</dbReference>
<dbReference type="InterPro" id="IPR003591">
    <property type="entry name" value="Leu-rich_rpt_typical-subtyp"/>
</dbReference>
<evidence type="ECO:0000256" key="2">
    <source>
        <dbReference type="ARBA" id="ARBA00022614"/>
    </source>
</evidence>
<feature type="domain" description="Disease resistance N-terminal" evidence="10">
    <location>
        <begin position="16"/>
        <end position="95"/>
    </location>
</feature>
<dbReference type="GO" id="GO:0009626">
    <property type="term" value="P:plant-type hypersensitive response"/>
    <property type="evidence" value="ECO:0007669"/>
    <property type="project" value="UniProtKB-ARBA"/>
</dbReference>
<proteinExistence type="inferred from homology"/>
<dbReference type="AlphaFoldDB" id="A0A3L6TBX8"/>
<dbReference type="CDD" id="cd14798">
    <property type="entry name" value="RX-CC_like"/>
    <property type="match status" value="1"/>
</dbReference>
<dbReference type="InterPro" id="IPR042197">
    <property type="entry name" value="Apaf_helical"/>
</dbReference>
<comment type="caution">
    <text evidence="13">The sequence shown here is derived from an EMBL/GenBank/DDBJ whole genome shotgun (WGS) entry which is preliminary data.</text>
</comment>
<dbReference type="Proteomes" id="UP000275267">
    <property type="component" value="Unassembled WGS sequence"/>
</dbReference>
<evidence type="ECO:0000256" key="1">
    <source>
        <dbReference type="ARBA" id="ARBA00008894"/>
    </source>
</evidence>
<dbReference type="Pfam" id="PF23598">
    <property type="entry name" value="LRR_14"/>
    <property type="match status" value="1"/>
</dbReference>
<dbReference type="InterPro" id="IPR058922">
    <property type="entry name" value="WHD_DRP"/>
</dbReference>
<feature type="domain" description="Disease resistance R13L4/SHOC-2-like LRR" evidence="12">
    <location>
        <begin position="565"/>
        <end position="907"/>
    </location>
</feature>
<dbReference type="Pfam" id="PF23559">
    <property type="entry name" value="WHD_DRP"/>
    <property type="match status" value="1"/>
</dbReference>
<keyword evidence="5" id="KW-0611">Plant defense</keyword>
<dbReference type="PANTHER" id="PTHR36766">
    <property type="entry name" value="PLANT BROAD-SPECTRUM MILDEW RESISTANCE PROTEIN RPW8"/>
    <property type="match status" value="1"/>
</dbReference>
<comment type="similarity">
    <text evidence="1">Belongs to the disease resistance NB-LRR family.</text>
</comment>
<dbReference type="InterPro" id="IPR036388">
    <property type="entry name" value="WH-like_DNA-bd_sf"/>
</dbReference>
<dbReference type="GO" id="GO:0042742">
    <property type="term" value="P:defense response to bacterium"/>
    <property type="evidence" value="ECO:0007669"/>
    <property type="project" value="UniProtKB-ARBA"/>
</dbReference>
<dbReference type="SUPFAM" id="SSF52058">
    <property type="entry name" value="L domain-like"/>
    <property type="match status" value="1"/>
</dbReference>
<dbReference type="FunFam" id="3.40.50.300:FF:001091">
    <property type="entry name" value="Probable disease resistance protein At1g61300"/>
    <property type="match status" value="1"/>
</dbReference>
<dbReference type="Gene3D" id="3.40.50.300">
    <property type="entry name" value="P-loop containing nucleotide triphosphate hydrolases"/>
    <property type="match status" value="1"/>
</dbReference>
<keyword evidence="7" id="KW-0175">Coiled coil</keyword>
<sequence>MAAVLDALAPYVKRLIADMAEEEVSMLLGVSGEITKLEDNMESIKAFLADAERRRITEQSVRRWVRKLKDAMYDATDIIDLCQLEADKRRESKGASSKEKLAGCFQPLLFCLRNPKFAHEIGRRIKDLNRRLEEIYKGAAKFNFITNVSYYQDRRMITDAERSSLNTMSEFDETAIVGENIEKDTKELAQVLITDDNHDLKVVSIVGMGGMGKTTLAQKIFNETTIQEHFKVKVWLSITQHFDEAELLRAAISHAGGHHGGEQDKSKLVQTLTNTLSASKFLLVMDDVWGDSAWNNVLTVPIKNACRKQPGSRVLVTTRFDDLAWKMRASLHQHRVSPLDEEDAWSLLKKQLPHDQVVGTDHLKDIGMKIIRKCGGLPLAVKVMGGLLSTRSQSEREWEAVLNHRAWSVDGLPMELDNRIYLSYEDLSPPLKQCFLYCSLFPKGTSIWQIKVVPMWISEGFIQPQGGSFSHDDRLEETATEYYKELITRNLIEPIEGSTVHCTMHDVVRSFAEYMAGEESLVVQDGQLAAGGSKGSLVHHMSLGPTKLVPEWADLQKQESLRTLIINCKINIKPGDSLTSFSRLRVLSIKVADCDRLIDSLCQLRHLRYIQLEKTNISSLPHNINTMKFLQHIVLRDCRNLENLPTTIIKLVHLRTIDLYGSNLSVVVPKGFGRLTNLRTLFGFSVHMDTDGDGEWCSLEEIGPLSQLRKLTLHGLENVPSNLFAEMAMISSKEHLDYLDLNWSSSGIEGLRDEIEKQQHVVEEVLEKLCPPSCIETLLVKGYFGRELANWMTVRETGAFKSLMNLKLQDLPCCTRLPDGFCRLPSLKALNIVGAPAIKSVGFEFQASSSVAVRGGGSADTSAAFPKLTSIHLEGLREWEEWDWEEQAVDVTGDAMAMPALEELTIKNCKLSCLPRGLATSRRHALRGLYLYKLTNLISVENFPSVVQLDVFVCPALKRISGLSRLHKIRIVRCANVEALEGVPSLDSLVLWDATMEALPGYLQAVSPRYIDLKCSKNLYESINSGSSSECNKISHMAKHDIDYIEDSEDSDAESQECSDDSDAELQECSDED</sequence>
<dbReference type="InterPro" id="IPR038005">
    <property type="entry name" value="RX-like_CC"/>
</dbReference>
<dbReference type="InterPro" id="IPR055414">
    <property type="entry name" value="LRR_R13L4/SHOC2-like"/>
</dbReference>
<dbReference type="Gene3D" id="3.80.10.10">
    <property type="entry name" value="Ribonuclease Inhibitor"/>
    <property type="match status" value="2"/>
</dbReference>
<evidence type="ECO:0000256" key="3">
    <source>
        <dbReference type="ARBA" id="ARBA00022737"/>
    </source>
</evidence>
<evidence type="ECO:0000256" key="6">
    <source>
        <dbReference type="ARBA" id="ARBA00022840"/>
    </source>
</evidence>
<keyword evidence="6" id="KW-0067">ATP-binding</keyword>
<dbReference type="FunFam" id="1.10.10.10:FF:000322">
    <property type="entry name" value="Probable disease resistance protein At1g63360"/>
    <property type="match status" value="1"/>
</dbReference>
<dbReference type="STRING" id="4540.A0A3L6TBX8"/>